<accession>A0ABW3INB1</accession>
<protein>
    <submittedName>
        <fullName evidence="3">PRC-barrel domain-containing protein</fullName>
    </submittedName>
</protein>
<dbReference type="InterPro" id="IPR011033">
    <property type="entry name" value="PRC_barrel-like_sf"/>
</dbReference>
<feature type="signal peptide" evidence="1">
    <location>
        <begin position="1"/>
        <end position="22"/>
    </location>
</feature>
<name>A0ABW3INB1_9RHOB</name>
<feature type="chain" id="PRO_5045811342" evidence="1">
    <location>
        <begin position="23"/>
        <end position="320"/>
    </location>
</feature>
<feature type="domain" description="PRC-barrel" evidence="2">
    <location>
        <begin position="103"/>
        <end position="159"/>
    </location>
</feature>
<comment type="caution">
    <text evidence="3">The sequence shown here is derived from an EMBL/GenBank/DDBJ whole genome shotgun (WGS) entry which is preliminary data.</text>
</comment>
<dbReference type="SUPFAM" id="SSF50346">
    <property type="entry name" value="PRC-barrel domain"/>
    <property type="match status" value="2"/>
</dbReference>
<organism evidence="3 4">
    <name type="scientific">Tropicimonas aquimaris</name>
    <dbReference type="NCBI Taxonomy" id="914152"/>
    <lineage>
        <taxon>Bacteria</taxon>
        <taxon>Pseudomonadati</taxon>
        <taxon>Pseudomonadota</taxon>
        <taxon>Alphaproteobacteria</taxon>
        <taxon>Rhodobacterales</taxon>
        <taxon>Roseobacteraceae</taxon>
        <taxon>Tropicimonas</taxon>
    </lineage>
</organism>
<proteinExistence type="predicted"/>
<dbReference type="EMBL" id="JBHTJT010000008">
    <property type="protein sequence ID" value="MFD0979449.1"/>
    <property type="molecule type" value="Genomic_DNA"/>
</dbReference>
<evidence type="ECO:0000313" key="4">
    <source>
        <dbReference type="Proteomes" id="UP001597108"/>
    </source>
</evidence>
<reference evidence="4" key="1">
    <citation type="journal article" date="2019" name="Int. J. Syst. Evol. Microbiol.">
        <title>The Global Catalogue of Microorganisms (GCM) 10K type strain sequencing project: providing services to taxonomists for standard genome sequencing and annotation.</title>
        <authorList>
            <consortium name="The Broad Institute Genomics Platform"/>
            <consortium name="The Broad Institute Genome Sequencing Center for Infectious Disease"/>
            <person name="Wu L."/>
            <person name="Ma J."/>
        </authorList>
    </citation>
    <scope>NUCLEOTIDE SEQUENCE [LARGE SCALE GENOMIC DNA]</scope>
    <source>
        <strain evidence="4">CCUG 60524</strain>
    </source>
</reference>
<keyword evidence="1" id="KW-0732">Signal</keyword>
<keyword evidence="4" id="KW-1185">Reference proteome</keyword>
<dbReference type="PANTHER" id="PTHR36505:SF1">
    <property type="entry name" value="BLR1072 PROTEIN"/>
    <property type="match status" value="1"/>
</dbReference>
<dbReference type="Pfam" id="PF05239">
    <property type="entry name" value="PRC"/>
    <property type="match status" value="2"/>
</dbReference>
<dbReference type="InterPro" id="IPR027275">
    <property type="entry name" value="PRC-brl_dom"/>
</dbReference>
<dbReference type="Proteomes" id="UP001597108">
    <property type="component" value="Unassembled WGS sequence"/>
</dbReference>
<feature type="domain" description="PRC-barrel" evidence="2">
    <location>
        <begin position="236"/>
        <end position="299"/>
    </location>
</feature>
<dbReference type="Gene3D" id="2.30.30.240">
    <property type="entry name" value="PRC-barrel domain"/>
    <property type="match status" value="2"/>
</dbReference>
<dbReference type="RefSeq" id="WP_386073786.1">
    <property type="nucleotide sequence ID" value="NZ_JBHTJT010000008.1"/>
</dbReference>
<dbReference type="PANTHER" id="PTHR36505">
    <property type="entry name" value="BLR1072 PROTEIN"/>
    <property type="match status" value="1"/>
</dbReference>
<gene>
    <name evidence="3" type="ORF">ACFQ2S_07245</name>
</gene>
<evidence type="ECO:0000259" key="2">
    <source>
        <dbReference type="Pfam" id="PF05239"/>
    </source>
</evidence>
<evidence type="ECO:0000313" key="3">
    <source>
        <dbReference type="EMBL" id="MFD0979449.1"/>
    </source>
</evidence>
<sequence>MTRFFTTTATVLLLTLPAYSQAQTTVGETGEASQPADTMNQTPVLDGQAAQSGDMMSEEPSTLAGDMSIPASDLIGHSVYIRSDAEVGADIATSLEDVPAEWEQIGEVGDVILSPEGEIDSVALDVGGFLGMGEKNVQTGMDSLEFVKEADSEDSFFVVYTGDRSKLEMERDYDETVLEESGYSSWTAQRETALIASDTGEMYEPEQAEAATDESAISDDADPMMADAADSPLTSEELQGMPVIGIDGERIGEVSEIVLAEDGKIENLIVEVGGFLGIGEKPVAIPFAEIQVEENDGLADQVVRINSTEEELESMDVWES</sequence>
<evidence type="ECO:0000256" key="1">
    <source>
        <dbReference type="SAM" id="SignalP"/>
    </source>
</evidence>